<comment type="caution">
    <text evidence="2">The sequence shown here is derived from an EMBL/GenBank/DDBJ whole genome shotgun (WGS) entry which is preliminary data.</text>
</comment>
<accession>A0ABW6K8D8</accession>
<evidence type="ECO:0000256" key="1">
    <source>
        <dbReference type="SAM" id="Phobius"/>
    </source>
</evidence>
<proteinExistence type="predicted"/>
<dbReference type="Pfam" id="PF10710">
    <property type="entry name" value="DUF2512"/>
    <property type="match status" value="1"/>
</dbReference>
<keyword evidence="1" id="KW-0472">Membrane</keyword>
<gene>
    <name evidence="2" type="ORF">ACFYKX_04415</name>
</gene>
<feature type="transmembrane region" description="Helical" evidence="1">
    <location>
        <begin position="60"/>
        <end position="81"/>
    </location>
</feature>
<feature type="transmembrane region" description="Helical" evidence="1">
    <location>
        <begin position="29"/>
        <end position="48"/>
    </location>
</feature>
<reference evidence="2 3" key="1">
    <citation type="submission" date="2024-08" db="EMBL/GenBank/DDBJ databases">
        <title>Two novel Cytobacillus novel species.</title>
        <authorList>
            <person name="Liu G."/>
        </authorList>
    </citation>
    <scope>NUCLEOTIDE SEQUENCE [LARGE SCALE GENOMIC DNA]</scope>
    <source>
        <strain evidence="2 3">FJAT-54145</strain>
    </source>
</reference>
<dbReference type="Proteomes" id="UP001601059">
    <property type="component" value="Unassembled WGS sequence"/>
</dbReference>
<feature type="transmembrane region" description="Helical" evidence="1">
    <location>
        <begin position="87"/>
        <end position="111"/>
    </location>
</feature>
<evidence type="ECO:0000313" key="2">
    <source>
        <dbReference type="EMBL" id="MFE8699862.1"/>
    </source>
</evidence>
<feature type="transmembrane region" description="Helical" evidence="1">
    <location>
        <begin position="7"/>
        <end position="23"/>
    </location>
</feature>
<sequence length="145" mass="16583">MMKHLNVLLIKLISSILVFWIAFDLFFDATFSQILSFALLVTIVSYFIGDRILLPRLGNAQSVAIDFFLTYSIVWVFGSVLFESYLIVAWGSIISAALFAVSELIVHAYIARNVRLPVPERNTSFNQRLAYEFAEEQDPDPRKEK</sequence>
<keyword evidence="1" id="KW-0812">Transmembrane</keyword>
<dbReference type="RefSeq" id="WP_389358415.1">
    <property type="nucleotide sequence ID" value="NZ_JBIACK010000001.1"/>
</dbReference>
<evidence type="ECO:0000313" key="3">
    <source>
        <dbReference type="Proteomes" id="UP001601059"/>
    </source>
</evidence>
<organism evidence="2 3">
    <name type="scientific">Cytobacillus spartinae</name>
    <dbReference type="NCBI Taxonomy" id="3299023"/>
    <lineage>
        <taxon>Bacteria</taxon>
        <taxon>Bacillati</taxon>
        <taxon>Bacillota</taxon>
        <taxon>Bacilli</taxon>
        <taxon>Bacillales</taxon>
        <taxon>Bacillaceae</taxon>
        <taxon>Cytobacillus</taxon>
    </lineage>
</organism>
<keyword evidence="3" id="KW-1185">Reference proteome</keyword>
<protein>
    <submittedName>
        <fullName evidence="2">YndM family protein</fullName>
    </submittedName>
</protein>
<keyword evidence="1" id="KW-1133">Transmembrane helix</keyword>
<dbReference type="InterPro" id="IPR019649">
    <property type="entry name" value="DUF2512"/>
</dbReference>
<dbReference type="EMBL" id="JBIACK010000001">
    <property type="protein sequence ID" value="MFE8699862.1"/>
    <property type="molecule type" value="Genomic_DNA"/>
</dbReference>
<name>A0ABW6K8D8_9BACI</name>